<dbReference type="GO" id="GO:0016020">
    <property type="term" value="C:membrane"/>
    <property type="evidence" value="ECO:0007669"/>
    <property type="project" value="UniProtKB-SubCell"/>
</dbReference>
<feature type="domain" description="EamA" evidence="6">
    <location>
        <begin position="211"/>
        <end position="345"/>
    </location>
</feature>
<gene>
    <name evidence="7" type="ORF">LAMI_0G00540G</name>
</gene>
<dbReference type="PANTHER" id="PTHR22911">
    <property type="entry name" value="ACYL-MALONYL CONDENSING ENZYME-RELATED"/>
    <property type="match status" value="1"/>
</dbReference>
<feature type="transmembrane region" description="Helical" evidence="5">
    <location>
        <begin position="140"/>
        <end position="158"/>
    </location>
</feature>
<dbReference type="EMBL" id="LT598469">
    <property type="protein sequence ID" value="SCU99746.1"/>
    <property type="molecule type" value="Genomic_DNA"/>
</dbReference>
<dbReference type="STRING" id="1230905.A0A1G4K781"/>
<evidence type="ECO:0000256" key="4">
    <source>
        <dbReference type="ARBA" id="ARBA00023136"/>
    </source>
</evidence>
<dbReference type="PANTHER" id="PTHR22911:SF6">
    <property type="entry name" value="SOLUTE CARRIER FAMILY 35 MEMBER G1"/>
    <property type="match status" value="1"/>
</dbReference>
<accession>A0A1G4K781</accession>
<dbReference type="Proteomes" id="UP000191024">
    <property type="component" value="Chromosome G"/>
</dbReference>
<keyword evidence="2 5" id="KW-0812">Transmembrane</keyword>
<dbReference type="InterPro" id="IPR000620">
    <property type="entry name" value="EamA_dom"/>
</dbReference>
<dbReference type="InterPro" id="IPR037185">
    <property type="entry name" value="EmrE-like"/>
</dbReference>
<feature type="transmembrane region" description="Helical" evidence="5">
    <location>
        <begin position="73"/>
        <end position="92"/>
    </location>
</feature>
<reference evidence="7 8" key="1">
    <citation type="submission" date="2016-03" db="EMBL/GenBank/DDBJ databases">
        <authorList>
            <person name="Devillers H."/>
        </authorList>
    </citation>
    <scope>NUCLEOTIDE SEQUENCE [LARGE SCALE GENOMIC DNA]</scope>
    <source>
        <strain evidence="7">CBS 11717</strain>
    </source>
</reference>
<evidence type="ECO:0000256" key="2">
    <source>
        <dbReference type="ARBA" id="ARBA00022692"/>
    </source>
</evidence>
<dbReference type="AlphaFoldDB" id="A0A1G4K781"/>
<feature type="domain" description="EamA" evidence="6">
    <location>
        <begin position="40"/>
        <end position="181"/>
    </location>
</feature>
<sequence length="375" mass="42062">MGISSEFEMEGNGNWDLSKDERDDTGLVRISNEYLKPNVGLLYLLVSNFLNSVMMVSTKLLETDPEFEEPIKPLQILAVRMSVTFAGTLIYIQLKKSEIPHAPFGPPEMRKWLLLRGCTGFFGVFGLYYSLMYLSVADSTLITFLGPSFTGVLAWMFLRERYSFVEAIGALISFCGVVVIVRPAFLFGDRSEGGNLDKQVESSDPQERLIASLVALFGIFCGSVVYIIIRHIGHRAHAILSVTYFSFTTSVVSLIGIVAIPSMGFQIPQTSKQWFLFALIGLSGFFMQLFLTMGIQRERAARGAYMSYAQMVCAVFWEIVIWHHFPEFWTWCGLALIVGSAVIVFRYKPEYEAITEVNNEVSGQIPLEDFGPGKN</sequence>
<feature type="transmembrane region" description="Helical" evidence="5">
    <location>
        <begin position="328"/>
        <end position="345"/>
    </location>
</feature>
<evidence type="ECO:0000256" key="5">
    <source>
        <dbReference type="SAM" id="Phobius"/>
    </source>
</evidence>
<evidence type="ECO:0000256" key="1">
    <source>
        <dbReference type="ARBA" id="ARBA00004141"/>
    </source>
</evidence>
<organism evidence="7 8">
    <name type="scientific">Lachancea mirantina</name>
    <dbReference type="NCBI Taxonomy" id="1230905"/>
    <lineage>
        <taxon>Eukaryota</taxon>
        <taxon>Fungi</taxon>
        <taxon>Dikarya</taxon>
        <taxon>Ascomycota</taxon>
        <taxon>Saccharomycotina</taxon>
        <taxon>Saccharomycetes</taxon>
        <taxon>Saccharomycetales</taxon>
        <taxon>Saccharomycetaceae</taxon>
        <taxon>Lachancea</taxon>
    </lineage>
</organism>
<feature type="transmembrane region" description="Helical" evidence="5">
    <location>
        <begin position="303"/>
        <end position="322"/>
    </location>
</feature>
<feature type="transmembrane region" description="Helical" evidence="5">
    <location>
        <begin position="274"/>
        <end position="291"/>
    </location>
</feature>
<feature type="transmembrane region" description="Helical" evidence="5">
    <location>
        <begin position="113"/>
        <end position="134"/>
    </location>
</feature>
<feature type="transmembrane region" description="Helical" evidence="5">
    <location>
        <begin position="170"/>
        <end position="188"/>
    </location>
</feature>
<feature type="transmembrane region" description="Helical" evidence="5">
    <location>
        <begin position="39"/>
        <end position="61"/>
    </location>
</feature>
<evidence type="ECO:0000256" key="3">
    <source>
        <dbReference type="ARBA" id="ARBA00022989"/>
    </source>
</evidence>
<proteinExistence type="predicted"/>
<feature type="transmembrane region" description="Helical" evidence="5">
    <location>
        <begin position="208"/>
        <end position="229"/>
    </location>
</feature>
<dbReference type="Pfam" id="PF00892">
    <property type="entry name" value="EamA"/>
    <property type="match status" value="2"/>
</dbReference>
<evidence type="ECO:0000259" key="6">
    <source>
        <dbReference type="Pfam" id="PF00892"/>
    </source>
</evidence>
<dbReference type="SUPFAM" id="SSF103481">
    <property type="entry name" value="Multidrug resistance efflux transporter EmrE"/>
    <property type="match status" value="2"/>
</dbReference>
<keyword evidence="3 5" id="KW-1133">Transmembrane helix</keyword>
<keyword evidence="4 5" id="KW-0472">Membrane</keyword>
<feature type="transmembrane region" description="Helical" evidence="5">
    <location>
        <begin position="241"/>
        <end position="262"/>
    </location>
</feature>
<keyword evidence="8" id="KW-1185">Reference proteome</keyword>
<protein>
    <submittedName>
        <fullName evidence="7">LAMI_0G00540g1_1</fullName>
    </submittedName>
</protein>
<evidence type="ECO:0000313" key="8">
    <source>
        <dbReference type="Proteomes" id="UP000191024"/>
    </source>
</evidence>
<name>A0A1G4K781_9SACH</name>
<comment type="subcellular location">
    <subcellularLocation>
        <location evidence="1">Membrane</location>
        <topology evidence="1">Multi-pass membrane protein</topology>
    </subcellularLocation>
</comment>
<evidence type="ECO:0000313" key="7">
    <source>
        <dbReference type="EMBL" id="SCU99746.1"/>
    </source>
</evidence>
<dbReference type="OrthoDB" id="306876at2759"/>